<reference evidence="2" key="2">
    <citation type="submission" date="2014-09" db="EMBL/GenBank/DDBJ databases">
        <title>Criblamydia sequanensis harbors a mega-plasmid encoding arsenite resistance.</title>
        <authorList>
            <person name="Bertelli C."/>
            <person name="Goesmann A."/>
            <person name="Greub G."/>
        </authorList>
    </citation>
    <scope>NUCLEOTIDE SEQUENCE [LARGE SCALE GENOMIC DNA]</scope>
    <source>
        <strain evidence="2">CRIB-18</strain>
    </source>
</reference>
<feature type="transmembrane region" description="Helical" evidence="1">
    <location>
        <begin position="9"/>
        <end position="27"/>
    </location>
</feature>
<accession>A0A090D097</accession>
<dbReference type="Proteomes" id="UP000031552">
    <property type="component" value="Unassembled WGS sequence"/>
</dbReference>
<organism evidence="2 3">
    <name type="scientific">Candidatus Criblamydia sequanensis CRIB-18</name>
    <dbReference type="NCBI Taxonomy" id="1437425"/>
    <lineage>
        <taxon>Bacteria</taxon>
        <taxon>Pseudomonadati</taxon>
        <taxon>Chlamydiota</taxon>
        <taxon>Chlamydiia</taxon>
        <taxon>Parachlamydiales</taxon>
        <taxon>Candidatus Criblamydiaceae</taxon>
        <taxon>Candidatus Criblamydia</taxon>
    </lineage>
</organism>
<proteinExistence type="predicted"/>
<evidence type="ECO:0000256" key="1">
    <source>
        <dbReference type="SAM" id="Phobius"/>
    </source>
</evidence>
<sequence length="161" mass="18805">MKKTLSNKTLFYLINIGFFLPIVVFGFKKAMVAFRVDPFENLIDQKEFQDFALKPMELRVDAFVYLNTEEKFLQLSPRENLPKMELIGKIDKGTKLSIYQIAHYSFQNLGLVYIAFAKFPDLPEYEFEKMEIRRFLTQDYNDPTSSLEINPALLKIVSVPS</sequence>
<evidence type="ECO:0000313" key="2">
    <source>
        <dbReference type="EMBL" id="CDR34706.1"/>
    </source>
</evidence>
<dbReference type="EMBL" id="CCEJ010000009">
    <property type="protein sequence ID" value="CDR34706.1"/>
    <property type="molecule type" value="Genomic_DNA"/>
</dbReference>
<dbReference type="AlphaFoldDB" id="A0A090D097"/>
<comment type="caution">
    <text evidence="2">The sequence shown here is derived from an EMBL/GenBank/DDBJ whole genome shotgun (WGS) entry which is preliminary data.</text>
</comment>
<evidence type="ECO:0000313" key="3">
    <source>
        <dbReference type="Proteomes" id="UP000031552"/>
    </source>
</evidence>
<keyword evidence="1" id="KW-1133">Transmembrane helix</keyword>
<keyword evidence="1" id="KW-0812">Transmembrane</keyword>
<protein>
    <submittedName>
        <fullName evidence="2">Membrane protein</fullName>
    </submittedName>
</protein>
<name>A0A090D097_9BACT</name>
<keyword evidence="3" id="KW-1185">Reference proteome</keyword>
<dbReference type="RefSeq" id="WP_041018252.1">
    <property type="nucleotide sequence ID" value="NZ_CCEJ010000009.1"/>
</dbReference>
<gene>
    <name evidence="2" type="ORF">CSEC_1899</name>
</gene>
<keyword evidence="1" id="KW-0472">Membrane</keyword>
<dbReference type="STRING" id="1437425.CSEC_1899"/>
<reference evidence="2" key="1">
    <citation type="submission" date="2013-12" db="EMBL/GenBank/DDBJ databases">
        <authorList>
            <person name="Linke B."/>
        </authorList>
    </citation>
    <scope>NUCLEOTIDE SEQUENCE [LARGE SCALE GENOMIC DNA]</scope>
    <source>
        <strain evidence="2">CRIB-18</strain>
    </source>
</reference>